<dbReference type="STRING" id="643674.PAEH1_02845"/>
<dbReference type="KEGG" id="phn:PAEH1_02845"/>
<proteinExistence type="predicted"/>
<gene>
    <name evidence="1" type="ORF">PAEH1_02845</name>
</gene>
<dbReference type="Proteomes" id="UP000189369">
    <property type="component" value="Chromosome"/>
</dbReference>
<dbReference type="AlphaFoldDB" id="A0A1U9JY94"/>
<evidence type="ECO:0000313" key="1">
    <source>
        <dbReference type="EMBL" id="AQS50760.1"/>
    </source>
</evidence>
<sequence length="163" mass="18423">MVALPSFAQYVAISRGKDELMDKDTVLHVTLPIKINIDAIKKAQATQPQVFECLEFFSLCYGAVSNACDKSTEESRLLLEKRCKALFLAANTSRKILLRIRNNEPATCKPGEIAALDDGFTAAIEAHEALPEWAFMQSGYQLMRHGIKRNEKPKRKAKRRKRK</sequence>
<dbReference type="RefSeq" id="WP_077733308.1">
    <property type="nucleotide sequence ID" value="NZ_JBGJLN010000003.1"/>
</dbReference>
<organism evidence="1 2">
    <name type="scientific">Paenalcaligenes hominis</name>
    <dbReference type="NCBI Taxonomy" id="643674"/>
    <lineage>
        <taxon>Bacteria</taxon>
        <taxon>Pseudomonadati</taxon>
        <taxon>Pseudomonadota</taxon>
        <taxon>Betaproteobacteria</taxon>
        <taxon>Burkholderiales</taxon>
        <taxon>Alcaligenaceae</taxon>
        <taxon>Paenalcaligenes</taxon>
    </lineage>
</organism>
<protein>
    <submittedName>
        <fullName evidence="1">Uncharacterized protein</fullName>
    </submittedName>
</protein>
<name>A0A1U9JY94_9BURK</name>
<evidence type="ECO:0000313" key="2">
    <source>
        <dbReference type="Proteomes" id="UP000189369"/>
    </source>
</evidence>
<reference evidence="1 2" key="1">
    <citation type="submission" date="2017-01" db="EMBL/GenBank/DDBJ databases">
        <title>Complete Genome Sequence of Paenalcaligenes hominis, Isolated from a paraplegic Patient with neurogenic bladder.</title>
        <authorList>
            <person name="Mukhopadhyay R."/>
            <person name="Joaquin J."/>
            <person name="Hogue R."/>
            <person name="Kilaru A."/>
            <person name="Jospin G."/>
            <person name="Mars K."/>
            <person name="Eisen J.A."/>
            <person name="Chaturvedi V."/>
        </authorList>
    </citation>
    <scope>NUCLEOTIDE SEQUENCE [LARGE SCALE GENOMIC DNA]</scope>
    <source>
        <strain evidence="1 2">15S00501</strain>
    </source>
</reference>
<accession>A0A1U9JY94</accession>
<dbReference type="EMBL" id="CP019697">
    <property type="protein sequence ID" value="AQS50760.1"/>
    <property type="molecule type" value="Genomic_DNA"/>
</dbReference>